<keyword evidence="6" id="KW-0269">Exonuclease</keyword>
<evidence type="ECO:0000256" key="6">
    <source>
        <dbReference type="ARBA" id="ARBA00022839"/>
    </source>
</evidence>
<reference evidence="13 15" key="1">
    <citation type="journal article" date="2015" name="Int. J. Syst. Evol. Microbiol.">
        <title>Complete genome sequence of Salinicoccus halodurans H3B36, isolated from the Qaidam Basin in China.</title>
        <authorList>
            <person name="Jiang K."/>
            <person name="Xue Y."/>
            <person name="Ma Y."/>
        </authorList>
    </citation>
    <scope>NUCLEOTIDE SEQUENCE [LARGE SCALE GENOMIC DNA]</scope>
    <source>
        <strain evidence="13 15">H3B36</strain>
    </source>
</reference>
<evidence type="ECO:0000256" key="1">
    <source>
        <dbReference type="ARBA" id="ARBA00022722"/>
    </source>
</evidence>
<keyword evidence="4" id="KW-0378">Hydrolase</keyword>
<dbReference type="GO" id="GO:0003677">
    <property type="term" value="F:DNA binding"/>
    <property type="evidence" value="ECO:0007669"/>
    <property type="project" value="UniProtKB-KW"/>
</dbReference>
<evidence type="ECO:0000256" key="7">
    <source>
        <dbReference type="ARBA" id="ARBA00022840"/>
    </source>
</evidence>
<dbReference type="SUPFAM" id="SSF52540">
    <property type="entry name" value="P-loop containing nucleoside triphosphate hydrolases"/>
    <property type="match status" value="1"/>
</dbReference>
<keyword evidence="1" id="KW-0540">Nuclease</keyword>
<dbReference type="Gene3D" id="3.40.50.300">
    <property type="entry name" value="P-loop containing nucleotide triphosphate hydrolases"/>
    <property type="match status" value="4"/>
</dbReference>
<dbReference type="Proteomes" id="UP000183090">
    <property type="component" value="Unassembled WGS sequence"/>
</dbReference>
<name>A0A0F7HJT0_9STAP</name>
<dbReference type="GO" id="GO:0004386">
    <property type="term" value="F:helicase activity"/>
    <property type="evidence" value="ECO:0007669"/>
    <property type="project" value="UniProtKB-KW"/>
</dbReference>
<dbReference type="InterPro" id="IPR049035">
    <property type="entry name" value="ADDB_N"/>
</dbReference>
<feature type="domain" description="PD-(D/E)XK endonuclease-like" evidence="10">
    <location>
        <begin position="779"/>
        <end position="1136"/>
    </location>
</feature>
<evidence type="ECO:0000259" key="11">
    <source>
        <dbReference type="Pfam" id="PF13361"/>
    </source>
</evidence>
<dbReference type="GO" id="GO:0005524">
    <property type="term" value="F:ATP binding"/>
    <property type="evidence" value="ECO:0007669"/>
    <property type="project" value="UniProtKB-KW"/>
</dbReference>
<gene>
    <name evidence="13" type="ORF">AAT16_03265</name>
    <name evidence="14" type="ORF">SAMN05216235_1869</name>
</gene>
<feature type="domain" description="ATP-dependent helicase/deoxyribonuclease subunit B N-terminal" evidence="12">
    <location>
        <begin position="7"/>
        <end position="264"/>
    </location>
</feature>
<protein>
    <submittedName>
        <fullName evidence="14">DNA helicase/exodeoxyribonuclease V, subunit B</fullName>
    </submittedName>
</protein>
<dbReference type="InterPro" id="IPR038726">
    <property type="entry name" value="PDDEXK_AddAB-type"/>
</dbReference>
<keyword evidence="5 14" id="KW-0347">Helicase</keyword>
<keyword evidence="2" id="KW-0547">Nucleotide-binding</keyword>
<keyword evidence="15" id="KW-1185">Reference proteome</keyword>
<dbReference type="Proteomes" id="UP000034029">
    <property type="component" value="Chromosome"/>
</dbReference>
<feature type="domain" description="UvrD-like helicase C-terminal" evidence="11">
    <location>
        <begin position="289"/>
        <end position="649"/>
    </location>
</feature>
<accession>A0A0F7HJT0</accession>
<sequence>MAIKIWTGVSGTGKTTRMFDDIHAETAGRPLGSSIYIITPTQNTLRYENIITNPENGDGNAGSLRAAVFSFSRFMWHVFNETGHSTRDALSESGHIMLLHKMMTEMKDELSFYKDSSQYIKFSDKVLDMLKELSAYRVKPEDLSRVESGSGRMKDKFSDLHLIYDEWIRRAAELQIEDLNLTDQFINLIYSDAVIQSLEDAVLYIDGFHNFTEIEYALIQALTTRVKEINILLTHQGSNKELFRKTDAVIERLRFFAGDDNLEFIHFGQDFRRSDKKGLIQIESHFAEHEQMYDYEGVTITEAPNALEEITEVAREIERLVFEGRAYYSDIGILYRDISYEPVIKSVFRRFDISYHIDKKVQMYSHPFIQFIMALLDCYAKNYEFNAFMNVLKTGYLCETSDRMYIDQLENFALERGLSGSALFDDDKFRYITVPDENGVLHVVDKSASYEDMIAFKNKVLGKLEVLFAEFRTERTVRDYIGLIYDFLISEGIVDKITEEMIRQDENNQIQERDETEQAYNMFIRLLDDAYVVYDDEAVRFQIFYEAFMDGLKNAEFSLLPSTIDQVMVGSLDLSKVENKKYIFLIGVNRDALPRETRNSDIISDEEKALFERADIELSPSTRTLAQDERFVFYLAITRATEGLYLSWSVTLPSGDVTKRSPFLDEVMPEAPENVRNYEYRRVSEYSRFNPERLISSAASMEPLLHLKMREMMTSQVDAPADFLKLPEYRPWIETFQMLMKDSWHDIYPRLRRNLTYDNRAEPLTKEAALALYGEEMNASVSRFESFHRCQFQHFSAYGLKLRVRKPYQVAPLELGNLYHEVLYDVVTKLGLTLLHEEETIRMQVADSIERFAQAIQFGIFDQTGYYQSLKQRAGDAIVRLLLFMQDIERLGDYKIADVELSFGFVKSPLDEVTLTSDCGHTIHLRGKIDRVDMYETADGAYVNLIDYKSSARSISKAGILNGLELQMMTYMHVLVQKGPEYFGKEKIRPNSMLFFPVRDPLITLDGGESLEKAEQEQKKRMRPDGAFINENSEYDAVIDETSIGITGMLSKLDEYREYSAYYPLSVTKTGKINKMTKHRYFSPMLFEHYAGHIMEMYRQTTDRMYGGEVLASPIALDASNTRLACEMCDFKSACQIDPLMNRRDIRMNTVDDETIWNFESGAWENGPMDG</sequence>
<organism evidence="14 16">
    <name type="scientific">Salinicoccus halodurans</name>
    <dbReference type="NCBI Taxonomy" id="407035"/>
    <lineage>
        <taxon>Bacteria</taxon>
        <taxon>Bacillati</taxon>
        <taxon>Bacillota</taxon>
        <taxon>Bacilli</taxon>
        <taxon>Bacillales</taxon>
        <taxon>Staphylococcaceae</taxon>
        <taxon>Salinicoccus</taxon>
    </lineage>
</organism>
<evidence type="ECO:0000313" key="16">
    <source>
        <dbReference type="Proteomes" id="UP000183090"/>
    </source>
</evidence>
<evidence type="ECO:0000256" key="3">
    <source>
        <dbReference type="ARBA" id="ARBA00022763"/>
    </source>
</evidence>
<keyword evidence="3" id="KW-0227">DNA damage</keyword>
<dbReference type="InterPro" id="IPR027417">
    <property type="entry name" value="P-loop_NTPase"/>
</dbReference>
<dbReference type="Pfam" id="PF13361">
    <property type="entry name" value="UvrD_C"/>
    <property type="match status" value="1"/>
</dbReference>
<keyword evidence="9" id="KW-0234">DNA repair</keyword>
<evidence type="ECO:0000259" key="10">
    <source>
        <dbReference type="Pfam" id="PF12705"/>
    </source>
</evidence>
<dbReference type="PANTHER" id="PTHR30591:SF1">
    <property type="entry name" value="RECBCD ENZYME SUBUNIT RECC"/>
    <property type="match status" value="1"/>
</dbReference>
<proteinExistence type="predicted"/>
<keyword evidence="7" id="KW-0067">ATP-binding</keyword>
<evidence type="ECO:0000313" key="13">
    <source>
        <dbReference type="EMBL" id="AKG73323.1"/>
    </source>
</evidence>
<evidence type="ECO:0000313" key="14">
    <source>
        <dbReference type="EMBL" id="SFK82429.1"/>
    </source>
</evidence>
<evidence type="ECO:0000256" key="8">
    <source>
        <dbReference type="ARBA" id="ARBA00023125"/>
    </source>
</evidence>
<evidence type="ECO:0000256" key="9">
    <source>
        <dbReference type="ARBA" id="ARBA00023204"/>
    </source>
</evidence>
<dbReference type="RefSeq" id="WP_046789514.1">
    <property type="nucleotide sequence ID" value="NZ_CP011366.1"/>
</dbReference>
<dbReference type="OrthoDB" id="9758506at2"/>
<dbReference type="AlphaFoldDB" id="A0A0F7HJT0"/>
<keyword evidence="8" id="KW-0238">DNA-binding</keyword>
<dbReference type="GO" id="GO:0004527">
    <property type="term" value="F:exonuclease activity"/>
    <property type="evidence" value="ECO:0007669"/>
    <property type="project" value="UniProtKB-KW"/>
</dbReference>
<evidence type="ECO:0000256" key="2">
    <source>
        <dbReference type="ARBA" id="ARBA00022741"/>
    </source>
</evidence>
<evidence type="ECO:0000259" key="12">
    <source>
        <dbReference type="Pfam" id="PF21445"/>
    </source>
</evidence>
<dbReference type="GO" id="GO:0006310">
    <property type="term" value="P:DNA recombination"/>
    <property type="evidence" value="ECO:0007669"/>
    <property type="project" value="TreeGrafter"/>
</dbReference>
<evidence type="ECO:0000256" key="5">
    <source>
        <dbReference type="ARBA" id="ARBA00022806"/>
    </source>
</evidence>
<reference evidence="14 16" key="3">
    <citation type="submission" date="2016-10" db="EMBL/GenBank/DDBJ databases">
        <authorList>
            <person name="Varghese N."/>
            <person name="Submissions S."/>
        </authorList>
    </citation>
    <scope>NUCLEOTIDE SEQUENCE [LARGE SCALE GENOMIC DNA]</scope>
    <source>
        <strain evidence="14 16">CGMCC 1.6501</strain>
    </source>
</reference>
<evidence type="ECO:0000256" key="4">
    <source>
        <dbReference type="ARBA" id="ARBA00022801"/>
    </source>
</evidence>
<reference evidence="15" key="2">
    <citation type="submission" date="2015-04" db="EMBL/GenBank/DDBJ databases">
        <title>Complete genome sequence of Salinicoccus halodurans strain H3B36, isolated from the Qaidam basin of China.</title>
        <authorList>
            <person name="Ma Y."/>
            <person name="Jiang K."/>
            <person name="Xue Y."/>
        </authorList>
    </citation>
    <scope>NUCLEOTIDE SEQUENCE [LARGE SCALE GENOMIC DNA]</scope>
    <source>
        <strain evidence="15">H3B36</strain>
    </source>
</reference>
<dbReference type="PANTHER" id="PTHR30591">
    <property type="entry name" value="RECBCD ENZYME SUBUNIT RECC"/>
    <property type="match status" value="1"/>
</dbReference>
<dbReference type="Pfam" id="PF21445">
    <property type="entry name" value="ADDB_N"/>
    <property type="match status" value="1"/>
</dbReference>
<dbReference type="EMBL" id="FOTB01000004">
    <property type="protein sequence ID" value="SFK82429.1"/>
    <property type="molecule type" value="Genomic_DNA"/>
</dbReference>
<evidence type="ECO:0000313" key="15">
    <source>
        <dbReference type="Proteomes" id="UP000034029"/>
    </source>
</evidence>
<dbReference type="Pfam" id="PF12705">
    <property type="entry name" value="PDDEXK_1"/>
    <property type="match status" value="1"/>
</dbReference>
<dbReference type="GO" id="GO:0006281">
    <property type="term" value="P:DNA repair"/>
    <property type="evidence" value="ECO:0007669"/>
    <property type="project" value="UniProtKB-KW"/>
</dbReference>
<dbReference type="KEGG" id="shv:AAT16_03265"/>
<dbReference type="InterPro" id="IPR014017">
    <property type="entry name" value="DNA_helicase_UvrD-like_C"/>
</dbReference>
<dbReference type="EMBL" id="CP011366">
    <property type="protein sequence ID" value="AKG73323.1"/>
    <property type="molecule type" value="Genomic_DNA"/>
</dbReference>